<sequence length="82" mass="9361">MLYIYLLSIAGLITILYIISVSIIQLNIMHLGLVFVALFVGILLLKYKAVCHLMEKLEILFMFLVLVGFTYLGFTLYNAGWL</sequence>
<keyword evidence="3" id="KW-1185">Reference proteome</keyword>
<gene>
    <name evidence="2" type="ORF">MetfoDRAFT_1634</name>
</gene>
<dbReference type="AlphaFoldDB" id="H1L0R0"/>
<proteinExistence type="predicted"/>
<name>H1L0R0_9EURY</name>
<keyword evidence="1" id="KW-0812">Transmembrane</keyword>
<organism evidence="2 3">
    <name type="scientific">Methanotorris formicicus Mc-S-70</name>
    <dbReference type="NCBI Taxonomy" id="647171"/>
    <lineage>
        <taxon>Archaea</taxon>
        <taxon>Methanobacteriati</taxon>
        <taxon>Methanobacteriota</taxon>
        <taxon>Methanomada group</taxon>
        <taxon>Methanococci</taxon>
        <taxon>Methanococcales</taxon>
        <taxon>Methanocaldococcaceae</taxon>
        <taxon>Methanotorris</taxon>
    </lineage>
</organism>
<accession>H1L0R0</accession>
<evidence type="ECO:0000256" key="1">
    <source>
        <dbReference type="SAM" id="Phobius"/>
    </source>
</evidence>
<dbReference type="OrthoDB" id="377407at2157"/>
<feature type="transmembrane region" description="Helical" evidence="1">
    <location>
        <begin position="30"/>
        <end position="47"/>
    </location>
</feature>
<dbReference type="EMBL" id="AGJL01000050">
    <property type="protein sequence ID" value="EHP84527.1"/>
    <property type="molecule type" value="Genomic_DNA"/>
</dbReference>
<dbReference type="RefSeq" id="WP_007045058.1">
    <property type="nucleotide sequence ID" value="NZ_AGJL01000050.1"/>
</dbReference>
<evidence type="ECO:0000313" key="3">
    <source>
        <dbReference type="Proteomes" id="UP000003706"/>
    </source>
</evidence>
<feature type="transmembrane region" description="Helical" evidence="1">
    <location>
        <begin position="59"/>
        <end position="79"/>
    </location>
</feature>
<dbReference type="STRING" id="647171.MetfoDRAFT_1634"/>
<keyword evidence="1" id="KW-1133">Transmembrane helix</keyword>
<evidence type="ECO:0000313" key="2">
    <source>
        <dbReference type="EMBL" id="EHP84527.1"/>
    </source>
</evidence>
<reference evidence="2 3" key="1">
    <citation type="submission" date="2011-09" db="EMBL/GenBank/DDBJ databases">
        <title>The draft genome of Methanotorris formicicus Mc-S-70.</title>
        <authorList>
            <consortium name="US DOE Joint Genome Institute (JGI-PGF)"/>
            <person name="Lucas S."/>
            <person name="Han J."/>
            <person name="Lapidus A."/>
            <person name="Cheng J.-F."/>
            <person name="Goodwin L."/>
            <person name="Pitluck S."/>
            <person name="Peters L."/>
            <person name="Land M.L."/>
            <person name="Hauser L."/>
            <person name="Sieprawska-Lupa M."/>
            <person name="Takai K."/>
            <person name="Miyazaki J."/>
            <person name="Whitman W."/>
            <person name="Woyke T.J."/>
        </authorList>
    </citation>
    <scope>NUCLEOTIDE SEQUENCE [LARGE SCALE GENOMIC DNA]</scope>
    <source>
        <strain evidence="2 3">Mc-S-70</strain>
    </source>
</reference>
<keyword evidence="1" id="KW-0472">Membrane</keyword>
<protein>
    <submittedName>
        <fullName evidence="2">Uncharacterized protein</fullName>
    </submittedName>
</protein>
<feature type="transmembrane region" description="Helical" evidence="1">
    <location>
        <begin position="5"/>
        <end position="24"/>
    </location>
</feature>
<comment type="caution">
    <text evidence="2">The sequence shown here is derived from an EMBL/GenBank/DDBJ whole genome shotgun (WGS) entry which is preliminary data.</text>
</comment>
<dbReference type="Proteomes" id="UP000003706">
    <property type="component" value="Unassembled WGS sequence"/>
</dbReference>